<dbReference type="SUPFAM" id="SSF47459">
    <property type="entry name" value="HLH, helix-loop-helix DNA-binding domain"/>
    <property type="match status" value="1"/>
</dbReference>
<dbReference type="Pfam" id="PF00010">
    <property type="entry name" value="HLH"/>
    <property type="match status" value="1"/>
</dbReference>
<evidence type="ECO:0000313" key="8">
    <source>
        <dbReference type="EnsemblPlants" id="AET5Gv20651000.13"/>
    </source>
</evidence>
<dbReference type="InterPro" id="IPR036638">
    <property type="entry name" value="HLH_DNA-bd_sf"/>
</dbReference>
<evidence type="ECO:0000256" key="2">
    <source>
        <dbReference type="ARBA" id="ARBA00005510"/>
    </source>
</evidence>
<reference evidence="8" key="4">
    <citation type="submission" date="2019-03" db="UniProtKB">
        <authorList>
            <consortium name="EnsemblPlants"/>
        </authorList>
    </citation>
    <scope>IDENTIFICATION</scope>
</reference>
<dbReference type="GO" id="GO:0046983">
    <property type="term" value="F:protein dimerization activity"/>
    <property type="evidence" value="ECO:0007669"/>
    <property type="project" value="InterPro"/>
</dbReference>
<reference evidence="8" key="3">
    <citation type="journal article" date="2017" name="Nature">
        <title>Genome sequence of the progenitor of the wheat D genome Aegilops tauschii.</title>
        <authorList>
            <person name="Luo M.C."/>
            <person name="Gu Y.Q."/>
            <person name="Puiu D."/>
            <person name="Wang H."/>
            <person name="Twardziok S.O."/>
            <person name="Deal K.R."/>
            <person name="Huo N."/>
            <person name="Zhu T."/>
            <person name="Wang L."/>
            <person name="Wang Y."/>
            <person name="McGuire P.E."/>
            <person name="Liu S."/>
            <person name="Long H."/>
            <person name="Ramasamy R.K."/>
            <person name="Rodriguez J.C."/>
            <person name="Van S.L."/>
            <person name="Yuan L."/>
            <person name="Wang Z."/>
            <person name="Xia Z."/>
            <person name="Xiao L."/>
            <person name="Anderson O.D."/>
            <person name="Ouyang S."/>
            <person name="Liang Y."/>
            <person name="Zimin A.V."/>
            <person name="Pertea G."/>
            <person name="Qi P."/>
            <person name="Bennetzen J.L."/>
            <person name="Dai X."/>
            <person name="Dawson M.W."/>
            <person name="Muller H.G."/>
            <person name="Kugler K."/>
            <person name="Rivarola-Duarte L."/>
            <person name="Spannagl M."/>
            <person name="Mayer K.F.X."/>
            <person name="Lu F.H."/>
            <person name="Bevan M.W."/>
            <person name="Leroy P."/>
            <person name="Li P."/>
            <person name="You F.M."/>
            <person name="Sun Q."/>
            <person name="Liu Z."/>
            <person name="Lyons E."/>
            <person name="Wicker T."/>
            <person name="Salzberg S.L."/>
            <person name="Devos K.M."/>
            <person name="Dvorak J."/>
        </authorList>
    </citation>
    <scope>NUCLEOTIDE SEQUENCE [LARGE SCALE GENOMIC DNA]</scope>
    <source>
        <strain evidence="8">cv. AL8/78</strain>
    </source>
</reference>
<organism evidence="8 9">
    <name type="scientific">Aegilops tauschii subsp. strangulata</name>
    <name type="common">Goatgrass</name>
    <dbReference type="NCBI Taxonomy" id="200361"/>
    <lineage>
        <taxon>Eukaryota</taxon>
        <taxon>Viridiplantae</taxon>
        <taxon>Streptophyta</taxon>
        <taxon>Embryophyta</taxon>
        <taxon>Tracheophyta</taxon>
        <taxon>Spermatophyta</taxon>
        <taxon>Magnoliopsida</taxon>
        <taxon>Liliopsida</taxon>
        <taxon>Poales</taxon>
        <taxon>Poaceae</taxon>
        <taxon>BOP clade</taxon>
        <taxon>Pooideae</taxon>
        <taxon>Triticodae</taxon>
        <taxon>Triticeae</taxon>
        <taxon>Triticinae</taxon>
        <taxon>Aegilops</taxon>
    </lineage>
</organism>
<evidence type="ECO:0000313" key="9">
    <source>
        <dbReference type="Proteomes" id="UP000015105"/>
    </source>
</evidence>
<dbReference type="Proteomes" id="UP000015105">
    <property type="component" value="Chromosome 5D"/>
</dbReference>
<evidence type="ECO:0000256" key="3">
    <source>
        <dbReference type="ARBA" id="ARBA00023015"/>
    </source>
</evidence>
<dbReference type="Gene3D" id="4.10.280.10">
    <property type="entry name" value="Helix-loop-helix DNA-binding domain"/>
    <property type="match status" value="1"/>
</dbReference>
<reference evidence="9" key="2">
    <citation type="journal article" date="2017" name="Nat. Plants">
        <title>The Aegilops tauschii genome reveals multiple impacts of transposons.</title>
        <authorList>
            <person name="Zhao G."/>
            <person name="Zou C."/>
            <person name="Li K."/>
            <person name="Wang K."/>
            <person name="Li T."/>
            <person name="Gao L."/>
            <person name="Zhang X."/>
            <person name="Wang H."/>
            <person name="Yang Z."/>
            <person name="Liu X."/>
            <person name="Jiang W."/>
            <person name="Mao L."/>
            <person name="Kong X."/>
            <person name="Jiao Y."/>
            <person name="Jia J."/>
        </authorList>
    </citation>
    <scope>NUCLEOTIDE SEQUENCE [LARGE SCALE GENOMIC DNA]</scope>
    <source>
        <strain evidence="9">cv. AL8/78</strain>
    </source>
</reference>
<accession>A0A453L704</accession>
<dbReference type="InterPro" id="IPR011598">
    <property type="entry name" value="bHLH_dom"/>
</dbReference>
<dbReference type="InterPro" id="IPR024097">
    <property type="entry name" value="bHLH_ZIP_TF"/>
</dbReference>
<keyword evidence="4" id="KW-0804">Transcription</keyword>
<keyword evidence="5" id="KW-0539">Nucleus</keyword>
<keyword evidence="9" id="KW-1185">Reference proteome</keyword>
<comment type="subcellular location">
    <subcellularLocation>
        <location evidence="1">Nucleus</location>
    </subcellularLocation>
</comment>
<dbReference type="GO" id="GO:0003700">
    <property type="term" value="F:DNA-binding transcription factor activity"/>
    <property type="evidence" value="ECO:0007669"/>
    <property type="project" value="TreeGrafter"/>
</dbReference>
<dbReference type="PANTHER" id="PTHR12565">
    <property type="entry name" value="STEROL REGULATORY ELEMENT-BINDING PROTEIN"/>
    <property type="match status" value="1"/>
</dbReference>
<sequence>ALAPRTHFPQVHFLPSPSLPSLPSCAIIAAGLFSSLCSPIERAMDGDYVSGLLMGSAGLDFGVPGLDAGFFETLCGAGGAGAAGLAAMFGDRAAGMPGLGGGGQFGAAEGTGGCELGAASREGSSVSDPAWAYGANARKRKAPAAGAGKGKEAASCFAKMGEPTGPDSKKCKIEEETVRPKVEEEAATASDGSAGGERGRKQAKGKGSKSKQPAADEPPRDYVHVRARRGQATDSHSLAERVRREKITLKMKMLQDLVPGCNKVIGKALMLDEIINYVQSLQQQVEFLSMKLSTVNPQLDFDTLSNLLHKDMNQALDPSASTVFPLESAGTVYPLCDQADLYQSFSSGAMENQCSMGLLDMALPHAPQYPFQKQQQDFWEASAQNGLHMDHEQSQENAGSAPNFDGSYSGL</sequence>
<dbReference type="AlphaFoldDB" id="A0A453L704"/>
<dbReference type="EnsemblPlants" id="AET5Gv20651000.13">
    <property type="protein sequence ID" value="AET5Gv20651000.13"/>
    <property type="gene ID" value="AET5Gv20651000"/>
</dbReference>
<dbReference type="PANTHER" id="PTHR12565:SF446">
    <property type="entry name" value="BHLH DOMAIN-CONTAINING PROTEIN"/>
    <property type="match status" value="1"/>
</dbReference>
<reference evidence="9" key="1">
    <citation type="journal article" date="2014" name="Science">
        <title>Ancient hybridizations among the ancestral genomes of bread wheat.</title>
        <authorList>
            <consortium name="International Wheat Genome Sequencing Consortium,"/>
            <person name="Marcussen T."/>
            <person name="Sandve S.R."/>
            <person name="Heier L."/>
            <person name="Spannagl M."/>
            <person name="Pfeifer M."/>
            <person name="Jakobsen K.S."/>
            <person name="Wulff B.B."/>
            <person name="Steuernagel B."/>
            <person name="Mayer K.F."/>
            <person name="Olsen O.A."/>
        </authorList>
    </citation>
    <scope>NUCLEOTIDE SEQUENCE [LARGE SCALE GENOMIC DNA]</scope>
    <source>
        <strain evidence="9">cv. AL8/78</strain>
    </source>
</reference>
<dbReference type="Gramene" id="AET5Gv20651000.13">
    <property type="protein sequence ID" value="AET5Gv20651000.13"/>
    <property type="gene ID" value="AET5Gv20651000"/>
</dbReference>
<name>A0A453L704_AEGTS</name>
<evidence type="ECO:0000256" key="1">
    <source>
        <dbReference type="ARBA" id="ARBA00004123"/>
    </source>
</evidence>
<proteinExistence type="inferred from homology"/>
<dbReference type="PROSITE" id="PS50888">
    <property type="entry name" value="BHLH"/>
    <property type="match status" value="1"/>
</dbReference>
<dbReference type="GO" id="GO:0005634">
    <property type="term" value="C:nucleus"/>
    <property type="evidence" value="ECO:0007669"/>
    <property type="project" value="UniProtKB-SubCell"/>
</dbReference>
<comment type="similarity">
    <text evidence="2">Belongs to the bHLH protein family.</text>
</comment>
<protein>
    <recommendedName>
        <fullName evidence="7">BHLH domain-containing protein</fullName>
    </recommendedName>
</protein>
<evidence type="ECO:0000256" key="5">
    <source>
        <dbReference type="ARBA" id="ARBA00023242"/>
    </source>
</evidence>
<keyword evidence="3" id="KW-0805">Transcription regulation</keyword>
<evidence type="ECO:0000259" key="7">
    <source>
        <dbReference type="PROSITE" id="PS50888"/>
    </source>
</evidence>
<dbReference type="FunFam" id="4.10.280.10:FF:000002">
    <property type="entry name" value="Basic helix-loop-helix transcription factor"/>
    <property type="match status" value="1"/>
</dbReference>
<feature type="domain" description="BHLH" evidence="7">
    <location>
        <begin position="231"/>
        <end position="281"/>
    </location>
</feature>
<reference evidence="8" key="5">
    <citation type="journal article" date="2021" name="G3 (Bethesda)">
        <title>Aegilops tauschii genome assembly Aet v5.0 features greater sequence contiguity and improved annotation.</title>
        <authorList>
            <person name="Wang L."/>
            <person name="Zhu T."/>
            <person name="Rodriguez J.C."/>
            <person name="Deal K.R."/>
            <person name="Dubcovsky J."/>
            <person name="McGuire P.E."/>
            <person name="Lux T."/>
            <person name="Spannagl M."/>
            <person name="Mayer K.F.X."/>
            <person name="Baldrich P."/>
            <person name="Meyers B.C."/>
            <person name="Huo N."/>
            <person name="Gu Y.Q."/>
            <person name="Zhou H."/>
            <person name="Devos K.M."/>
            <person name="Bennetzen J.L."/>
            <person name="Unver T."/>
            <person name="Budak H."/>
            <person name="Gulick P.J."/>
            <person name="Galiba G."/>
            <person name="Kalapos B."/>
            <person name="Nelson D.R."/>
            <person name="Li P."/>
            <person name="You F.M."/>
            <person name="Luo M.C."/>
            <person name="Dvorak J."/>
        </authorList>
    </citation>
    <scope>NUCLEOTIDE SEQUENCE [LARGE SCALE GENOMIC DNA]</scope>
    <source>
        <strain evidence="8">cv. AL8/78</strain>
    </source>
</reference>
<dbReference type="SMART" id="SM00353">
    <property type="entry name" value="HLH"/>
    <property type="match status" value="1"/>
</dbReference>
<evidence type="ECO:0000256" key="4">
    <source>
        <dbReference type="ARBA" id="ARBA00023163"/>
    </source>
</evidence>
<feature type="region of interest" description="Disordered" evidence="6">
    <location>
        <begin position="177"/>
        <end position="222"/>
    </location>
</feature>
<dbReference type="STRING" id="200361.A0A453L704"/>
<evidence type="ECO:0000256" key="6">
    <source>
        <dbReference type="SAM" id="MobiDB-lite"/>
    </source>
</evidence>
<dbReference type="CDD" id="cd18919">
    <property type="entry name" value="bHLH_AtBPE_like"/>
    <property type="match status" value="1"/>
</dbReference>
<feature type="region of interest" description="Disordered" evidence="6">
    <location>
        <begin position="388"/>
        <end position="411"/>
    </location>
</feature>